<sequence>MAVTMVVAAALDAAVVTVDDGAVLSGSGVLSGSLVLKGALSPGSNQPLVLTSTSSDYDFVAGGCVTVSMISPSSSGRRLDTLRHLLPAFTLFR</sequence>
<gene>
    <name evidence="1" type="ORF">P9H32_15100</name>
</gene>
<dbReference type="RefSeq" id="WP_322609736.1">
    <property type="nucleotide sequence ID" value="NZ_JARVCO010000012.1"/>
</dbReference>
<keyword evidence="2" id="KW-1185">Reference proteome</keyword>
<comment type="caution">
    <text evidence="1">The sequence shown here is derived from an EMBL/GenBank/DDBJ whole genome shotgun (WGS) entry which is preliminary data.</text>
</comment>
<proteinExistence type="predicted"/>
<organism evidence="1 2">
    <name type="scientific">Pontiella agarivorans</name>
    <dbReference type="NCBI Taxonomy" id="3038953"/>
    <lineage>
        <taxon>Bacteria</taxon>
        <taxon>Pseudomonadati</taxon>
        <taxon>Kiritimatiellota</taxon>
        <taxon>Kiritimatiellia</taxon>
        <taxon>Kiritimatiellales</taxon>
        <taxon>Pontiellaceae</taxon>
        <taxon>Pontiella</taxon>
    </lineage>
</organism>
<protein>
    <submittedName>
        <fullName evidence="1">Uncharacterized protein</fullName>
    </submittedName>
</protein>
<evidence type="ECO:0000313" key="2">
    <source>
        <dbReference type="Proteomes" id="UP001290861"/>
    </source>
</evidence>
<evidence type="ECO:0000313" key="1">
    <source>
        <dbReference type="EMBL" id="MDZ8119956.1"/>
    </source>
</evidence>
<reference evidence="1 2" key="1">
    <citation type="journal article" date="2024" name="Appl. Environ. Microbiol.">
        <title>Pontiella agarivorans sp. nov., a novel marine anaerobic bacterium capable of degrading macroalgal polysaccharides and fixing nitrogen.</title>
        <authorList>
            <person name="Liu N."/>
            <person name="Kivenson V."/>
            <person name="Peng X."/>
            <person name="Cui Z."/>
            <person name="Lankiewicz T.S."/>
            <person name="Gosselin K.M."/>
            <person name="English C.J."/>
            <person name="Blair E.M."/>
            <person name="O'Malley M.A."/>
            <person name="Valentine D.L."/>
        </authorList>
    </citation>
    <scope>NUCLEOTIDE SEQUENCE [LARGE SCALE GENOMIC DNA]</scope>
    <source>
        <strain evidence="1 2">NLcol2</strain>
    </source>
</reference>
<dbReference type="EMBL" id="JARVCO010000012">
    <property type="protein sequence ID" value="MDZ8119956.1"/>
    <property type="molecule type" value="Genomic_DNA"/>
</dbReference>
<name>A0ABU5N0S2_9BACT</name>
<accession>A0ABU5N0S2</accession>
<dbReference type="Proteomes" id="UP001290861">
    <property type="component" value="Unassembled WGS sequence"/>
</dbReference>